<feature type="domain" description="Pyrroline-5-carboxylate reductase catalytic N-terminal" evidence="14">
    <location>
        <begin position="8"/>
        <end position="100"/>
    </location>
</feature>
<comment type="caution">
    <text evidence="16">The sequence shown here is derived from an EMBL/GenBank/DDBJ whole genome shotgun (WGS) entry which is preliminary data.</text>
</comment>
<reference evidence="16 17" key="1">
    <citation type="submission" date="2020-09" db="EMBL/GenBank/DDBJ databases">
        <title>Pseudoxanthomonas sp. CAU 1598 isolated from sand of Yaerae Beach.</title>
        <authorList>
            <person name="Kim W."/>
        </authorList>
    </citation>
    <scope>NUCLEOTIDE SEQUENCE [LARGE SCALE GENOMIC DNA]</scope>
    <source>
        <strain evidence="16 17">CAU 1598</strain>
    </source>
</reference>
<organism evidence="16 17">
    <name type="scientific">Pseudomarimonas arenosa</name>
    <dbReference type="NCBI Taxonomy" id="2774145"/>
    <lineage>
        <taxon>Bacteria</taxon>
        <taxon>Pseudomonadati</taxon>
        <taxon>Pseudomonadota</taxon>
        <taxon>Gammaproteobacteria</taxon>
        <taxon>Lysobacterales</taxon>
        <taxon>Lysobacteraceae</taxon>
        <taxon>Pseudomarimonas</taxon>
    </lineage>
</organism>
<dbReference type="PROSITE" id="PS00521">
    <property type="entry name" value="P5CR"/>
    <property type="match status" value="1"/>
</dbReference>
<keyword evidence="6 10" id="KW-0521">NADP</keyword>
<evidence type="ECO:0000256" key="10">
    <source>
        <dbReference type="HAMAP-Rule" id="MF_01925"/>
    </source>
</evidence>
<dbReference type="Proteomes" id="UP000613768">
    <property type="component" value="Unassembled WGS sequence"/>
</dbReference>
<dbReference type="InterPro" id="IPR053790">
    <property type="entry name" value="P5CR-like_CS"/>
</dbReference>
<dbReference type="GO" id="GO:0004735">
    <property type="term" value="F:pyrroline-5-carboxylate reductase activity"/>
    <property type="evidence" value="ECO:0007669"/>
    <property type="project" value="UniProtKB-UniRule"/>
</dbReference>
<dbReference type="Pfam" id="PF14748">
    <property type="entry name" value="P5CR_dimer"/>
    <property type="match status" value="1"/>
</dbReference>
<dbReference type="PANTHER" id="PTHR11645">
    <property type="entry name" value="PYRROLINE-5-CARBOXYLATE REDUCTASE"/>
    <property type="match status" value="1"/>
</dbReference>
<evidence type="ECO:0000256" key="3">
    <source>
        <dbReference type="ARBA" id="ARBA00022490"/>
    </source>
</evidence>
<keyword evidence="17" id="KW-1185">Reference proteome</keyword>
<feature type="binding site" evidence="12">
    <location>
        <begin position="11"/>
        <end position="16"/>
    </location>
    <ligand>
        <name>NADP(+)</name>
        <dbReference type="ChEBI" id="CHEBI:58349"/>
    </ligand>
</feature>
<keyword evidence="3 10" id="KW-0963">Cytoplasm</keyword>
<evidence type="ECO:0000259" key="15">
    <source>
        <dbReference type="Pfam" id="PF14748"/>
    </source>
</evidence>
<evidence type="ECO:0000256" key="5">
    <source>
        <dbReference type="ARBA" id="ARBA00022650"/>
    </source>
</evidence>
<dbReference type="InterPro" id="IPR028939">
    <property type="entry name" value="P5C_Rdtase_cat_N"/>
</dbReference>
<evidence type="ECO:0000256" key="6">
    <source>
        <dbReference type="ARBA" id="ARBA00022857"/>
    </source>
</evidence>
<dbReference type="PANTHER" id="PTHR11645:SF0">
    <property type="entry name" value="PYRROLINE-5-CARBOXYLATE REDUCTASE 3"/>
    <property type="match status" value="1"/>
</dbReference>
<proteinExistence type="inferred from homology"/>
<dbReference type="PIRSF" id="PIRSF000193">
    <property type="entry name" value="Pyrrol-5-carb_rd"/>
    <property type="match status" value="1"/>
</dbReference>
<dbReference type="InterPro" id="IPR029036">
    <property type="entry name" value="P5CR_dimer"/>
</dbReference>
<evidence type="ECO:0000256" key="2">
    <source>
        <dbReference type="ARBA" id="ARBA00005525"/>
    </source>
</evidence>
<evidence type="ECO:0000313" key="17">
    <source>
        <dbReference type="Proteomes" id="UP000613768"/>
    </source>
</evidence>
<keyword evidence="7 10" id="KW-0560">Oxidoreductase</keyword>
<evidence type="ECO:0000256" key="4">
    <source>
        <dbReference type="ARBA" id="ARBA00022605"/>
    </source>
</evidence>
<comment type="pathway">
    <text evidence="1 10 13">Amino-acid biosynthesis; L-proline biosynthesis; L-proline from L-glutamate 5-semialdehyde: step 1/1.</text>
</comment>
<keyword evidence="5 10" id="KW-0641">Proline biosynthesis</keyword>
<comment type="similarity">
    <text evidence="2 10 13">Belongs to the pyrroline-5-carboxylate reductase family.</text>
</comment>
<name>A0AAW3ZKX8_9GAMM</name>
<dbReference type="NCBIfam" id="TIGR00112">
    <property type="entry name" value="proC"/>
    <property type="match status" value="1"/>
</dbReference>
<comment type="subcellular location">
    <subcellularLocation>
        <location evidence="10">Cytoplasm</location>
    </subcellularLocation>
</comment>
<evidence type="ECO:0000256" key="13">
    <source>
        <dbReference type="RuleBase" id="RU003903"/>
    </source>
</evidence>
<dbReference type="GO" id="GO:0055129">
    <property type="term" value="P:L-proline biosynthetic process"/>
    <property type="evidence" value="ECO:0007669"/>
    <property type="project" value="UniProtKB-UniRule"/>
</dbReference>
<evidence type="ECO:0000256" key="9">
    <source>
        <dbReference type="ARBA" id="ARBA00052690"/>
    </source>
</evidence>
<dbReference type="Gene3D" id="3.40.50.720">
    <property type="entry name" value="NAD(P)-binding Rossmann-like Domain"/>
    <property type="match status" value="1"/>
</dbReference>
<gene>
    <name evidence="10" type="primary">proC</name>
    <name evidence="16" type="ORF">IFO71_07485</name>
</gene>
<dbReference type="FunFam" id="1.10.3730.10:FF:000001">
    <property type="entry name" value="Pyrroline-5-carboxylate reductase"/>
    <property type="match status" value="1"/>
</dbReference>
<comment type="catalytic activity">
    <reaction evidence="9 10 13">
        <text>L-proline + NADP(+) = (S)-1-pyrroline-5-carboxylate + NADPH + 2 H(+)</text>
        <dbReference type="Rhea" id="RHEA:14109"/>
        <dbReference type="ChEBI" id="CHEBI:15378"/>
        <dbReference type="ChEBI" id="CHEBI:17388"/>
        <dbReference type="ChEBI" id="CHEBI:57783"/>
        <dbReference type="ChEBI" id="CHEBI:58349"/>
        <dbReference type="ChEBI" id="CHEBI:60039"/>
        <dbReference type="EC" id="1.5.1.2"/>
    </reaction>
</comment>
<evidence type="ECO:0000256" key="11">
    <source>
        <dbReference type="NCBIfam" id="TIGR00112"/>
    </source>
</evidence>
<feature type="domain" description="Pyrroline-5-carboxylate reductase dimerisation" evidence="15">
    <location>
        <begin position="164"/>
        <end position="268"/>
    </location>
</feature>
<feature type="binding site" evidence="12">
    <location>
        <begin position="72"/>
        <end position="75"/>
    </location>
    <ligand>
        <name>NADP(+)</name>
        <dbReference type="ChEBI" id="CHEBI:58349"/>
    </ligand>
</feature>
<dbReference type="SUPFAM" id="SSF51735">
    <property type="entry name" value="NAD(P)-binding Rossmann-fold domains"/>
    <property type="match status" value="1"/>
</dbReference>
<dbReference type="AlphaFoldDB" id="A0AAW3ZKX8"/>
<dbReference type="SUPFAM" id="SSF48179">
    <property type="entry name" value="6-phosphogluconate dehydrogenase C-terminal domain-like"/>
    <property type="match status" value="1"/>
</dbReference>
<protein>
    <recommendedName>
        <fullName evidence="10 11">Pyrroline-5-carboxylate reductase</fullName>
        <shortName evidence="10">P5C reductase</shortName>
        <shortName evidence="10">P5CR</shortName>
        <ecNumber evidence="10 11">1.5.1.2</ecNumber>
    </recommendedName>
    <alternativeName>
        <fullName evidence="10">PCA reductase</fullName>
    </alternativeName>
</protein>
<evidence type="ECO:0000256" key="7">
    <source>
        <dbReference type="ARBA" id="ARBA00023002"/>
    </source>
</evidence>
<dbReference type="GO" id="GO:0005737">
    <property type="term" value="C:cytoplasm"/>
    <property type="evidence" value="ECO:0007669"/>
    <property type="project" value="UniProtKB-SubCell"/>
</dbReference>
<accession>A0AAW3ZKX8</accession>
<dbReference type="InterPro" id="IPR000304">
    <property type="entry name" value="Pyrroline-COOH_reductase"/>
</dbReference>
<dbReference type="Pfam" id="PF03807">
    <property type="entry name" value="F420_oxidored"/>
    <property type="match status" value="1"/>
</dbReference>
<evidence type="ECO:0000256" key="12">
    <source>
        <dbReference type="PIRSR" id="PIRSR000193-1"/>
    </source>
</evidence>
<evidence type="ECO:0000256" key="1">
    <source>
        <dbReference type="ARBA" id="ARBA00005205"/>
    </source>
</evidence>
<comment type="catalytic activity">
    <reaction evidence="8 10">
        <text>L-proline + NAD(+) = (S)-1-pyrroline-5-carboxylate + NADH + 2 H(+)</text>
        <dbReference type="Rhea" id="RHEA:14105"/>
        <dbReference type="ChEBI" id="CHEBI:15378"/>
        <dbReference type="ChEBI" id="CHEBI:17388"/>
        <dbReference type="ChEBI" id="CHEBI:57540"/>
        <dbReference type="ChEBI" id="CHEBI:57945"/>
        <dbReference type="ChEBI" id="CHEBI:60039"/>
        <dbReference type="EC" id="1.5.1.2"/>
    </reaction>
</comment>
<dbReference type="EC" id="1.5.1.2" evidence="10 11"/>
<dbReference type="EMBL" id="JACYTR010000010">
    <property type="protein sequence ID" value="MBD8525580.1"/>
    <property type="molecule type" value="Genomic_DNA"/>
</dbReference>
<dbReference type="InterPro" id="IPR008927">
    <property type="entry name" value="6-PGluconate_DH-like_C_sf"/>
</dbReference>
<dbReference type="Gene3D" id="1.10.3730.10">
    <property type="entry name" value="ProC C-terminal domain-like"/>
    <property type="match status" value="1"/>
</dbReference>
<evidence type="ECO:0000256" key="8">
    <source>
        <dbReference type="ARBA" id="ARBA00050547"/>
    </source>
</evidence>
<dbReference type="FunFam" id="3.40.50.720:FF:000105">
    <property type="entry name" value="Pyrroline-5-carboxylate reductase"/>
    <property type="match status" value="1"/>
</dbReference>
<dbReference type="HAMAP" id="MF_01925">
    <property type="entry name" value="P5C_reductase"/>
    <property type="match status" value="1"/>
</dbReference>
<keyword evidence="4 10" id="KW-0028">Amino-acid biosynthesis</keyword>
<evidence type="ECO:0000313" key="16">
    <source>
        <dbReference type="EMBL" id="MBD8525580.1"/>
    </source>
</evidence>
<dbReference type="RefSeq" id="WP_192028926.1">
    <property type="nucleotide sequence ID" value="NZ_JACYTR010000010.1"/>
</dbReference>
<sequence>MTQPAPTLCFIGGGNMARCLIGGLRQRGTPGHQIRVAEPMAAAREALQTEFDVACFESNRQAAEQADCVVLAVKPQIMHTVCQELHGHSGRPLWVSIAAGITSTQLDTWLGGDQRIVRCMPNTPALLGVGATGLVANVACHEADRALAERILSAVGIAVWIAQEAQMDAVTALSGSGPAYSFLLAEAMQAAALRQGLDAEAARRLTYQTLLGAARMLSESAEPADQLRKRVTSPGGTTQAAIETLQGGGFEALIDRAIAAATRRGAELAAAAGN</sequence>
<comment type="function">
    <text evidence="10">Catalyzes the reduction of 1-pyrroline-5-carboxylate (PCA) to L-proline.</text>
</comment>
<dbReference type="InterPro" id="IPR036291">
    <property type="entry name" value="NAD(P)-bd_dom_sf"/>
</dbReference>
<feature type="binding site" evidence="12">
    <location>
        <position position="59"/>
    </location>
    <ligand>
        <name>NADPH</name>
        <dbReference type="ChEBI" id="CHEBI:57783"/>
    </ligand>
</feature>
<evidence type="ECO:0000259" key="14">
    <source>
        <dbReference type="Pfam" id="PF03807"/>
    </source>
</evidence>